<dbReference type="Proteomes" id="UP000003250">
    <property type="component" value="Unassembled WGS sequence"/>
</dbReference>
<sequence length="39" mass="4071">MAGSDRDARSVADLAAASGLAVDPESIRFDETGLSRFSE</sequence>
<protein>
    <submittedName>
        <fullName evidence="1">Uncharacterized protein</fullName>
    </submittedName>
</protein>
<name>H0HWF4_9HYPH</name>
<gene>
    <name evidence="1" type="ORF">MAXJ12_22571</name>
</gene>
<dbReference type="PATRIC" id="fig|1107882.3.peg.4405"/>
<dbReference type="EMBL" id="AHAM01000184">
    <property type="protein sequence ID" value="EHK54997.1"/>
    <property type="molecule type" value="Genomic_DNA"/>
</dbReference>
<dbReference type="AlphaFoldDB" id="H0HWF4"/>
<accession>H0HWF4</accession>
<evidence type="ECO:0000313" key="2">
    <source>
        <dbReference type="Proteomes" id="UP000003250"/>
    </source>
</evidence>
<proteinExistence type="predicted"/>
<keyword evidence="2" id="KW-1185">Reference proteome</keyword>
<evidence type="ECO:0000313" key="1">
    <source>
        <dbReference type="EMBL" id="EHK54997.1"/>
    </source>
</evidence>
<organism evidence="1 2">
    <name type="scientific">Mesorhizobium alhagi CCNWXJ12-2</name>
    <dbReference type="NCBI Taxonomy" id="1107882"/>
    <lineage>
        <taxon>Bacteria</taxon>
        <taxon>Pseudomonadati</taxon>
        <taxon>Pseudomonadota</taxon>
        <taxon>Alphaproteobacteria</taxon>
        <taxon>Hyphomicrobiales</taxon>
        <taxon>Phyllobacteriaceae</taxon>
        <taxon>Allomesorhizobium</taxon>
    </lineage>
</organism>
<reference evidence="1 2" key="1">
    <citation type="journal article" date="2012" name="J. Bacteriol.">
        <title>Draft Genome Sequence of Mesorhizobium alhagi CCNWXJ12-2T, a Novel Salt-Resistant Species Isolated from the Desert of Northwestern China.</title>
        <authorList>
            <person name="Zhou M."/>
            <person name="Chen W."/>
            <person name="Chen H."/>
            <person name="Wei G."/>
        </authorList>
    </citation>
    <scope>NUCLEOTIDE SEQUENCE [LARGE SCALE GENOMIC DNA]</scope>
    <source>
        <strain evidence="1 2">CCNWXJ12-2</strain>
    </source>
</reference>